<evidence type="ECO:0000256" key="8">
    <source>
        <dbReference type="ARBA" id="ARBA00023163"/>
    </source>
</evidence>
<dbReference type="PROSITE" id="PS50931">
    <property type="entry name" value="HTH_LYSR"/>
    <property type="match status" value="1"/>
</dbReference>
<dbReference type="SUPFAM" id="SSF53850">
    <property type="entry name" value="Periplasmic binding protein-like II"/>
    <property type="match status" value="1"/>
</dbReference>
<dbReference type="Gene3D" id="3.40.190.10">
    <property type="entry name" value="Periplasmic binding protein-like II"/>
    <property type="match status" value="1"/>
</dbReference>
<evidence type="ECO:0000256" key="9">
    <source>
        <dbReference type="ARBA" id="ARBA00023167"/>
    </source>
</evidence>
<dbReference type="PANTHER" id="PTHR30346:SF28">
    <property type="entry name" value="HTH-TYPE TRANSCRIPTIONAL REGULATOR CYNR"/>
    <property type="match status" value="1"/>
</dbReference>
<gene>
    <name evidence="11" type="ORF">SAOR_14865</name>
</gene>
<dbReference type="RefSeq" id="WP_123591387.1">
    <property type="nucleotide sequence ID" value="NZ_AYKH01000042.1"/>
</dbReference>
<evidence type="ECO:0000256" key="6">
    <source>
        <dbReference type="ARBA" id="ARBA00023015"/>
    </source>
</evidence>
<dbReference type="EMBL" id="AYKH01000042">
    <property type="protein sequence ID" value="ROO24473.1"/>
    <property type="molecule type" value="Genomic_DNA"/>
</dbReference>
<keyword evidence="9" id="KW-0486">Methionine biosynthesis</keyword>
<dbReference type="GO" id="GO:0003677">
    <property type="term" value="F:DNA binding"/>
    <property type="evidence" value="ECO:0007669"/>
    <property type="project" value="UniProtKB-KW"/>
</dbReference>
<dbReference type="GO" id="GO:0009086">
    <property type="term" value="P:methionine biosynthetic process"/>
    <property type="evidence" value="ECO:0007669"/>
    <property type="project" value="UniProtKB-KW"/>
</dbReference>
<evidence type="ECO:0000313" key="12">
    <source>
        <dbReference type="Proteomes" id="UP000283993"/>
    </source>
</evidence>
<evidence type="ECO:0000256" key="3">
    <source>
        <dbReference type="ARBA" id="ARBA00019365"/>
    </source>
</evidence>
<evidence type="ECO:0000256" key="4">
    <source>
        <dbReference type="ARBA" id="ARBA00022490"/>
    </source>
</evidence>
<evidence type="ECO:0000256" key="1">
    <source>
        <dbReference type="ARBA" id="ARBA00004496"/>
    </source>
</evidence>
<keyword evidence="4" id="KW-0963">Cytoplasm</keyword>
<dbReference type="InterPro" id="IPR000847">
    <property type="entry name" value="LysR_HTH_N"/>
</dbReference>
<dbReference type="InterPro" id="IPR036390">
    <property type="entry name" value="WH_DNA-bd_sf"/>
</dbReference>
<keyword evidence="8" id="KW-0804">Transcription</keyword>
<dbReference type="GO" id="GO:0003700">
    <property type="term" value="F:DNA-binding transcription factor activity"/>
    <property type="evidence" value="ECO:0007669"/>
    <property type="project" value="InterPro"/>
</dbReference>
<evidence type="ECO:0000256" key="5">
    <source>
        <dbReference type="ARBA" id="ARBA00022605"/>
    </source>
</evidence>
<dbReference type="Gene3D" id="1.10.10.10">
    <property type="entry name" value="Winged helix-like DNA-binding domain superfamily/Winged helix DNA-binding domain"/>
    <property type="match status" value="1"/>
</dbReference>
<evidence type="ECO:0000256" key="7">
    <source>
        <dbReference type="ARBA" id="ARBA00023125"/>
    </source>
</evidence>
<name>A0A423PG23_9GAMM</name>
<dbReference type="PRINTS" id="PR00039">
    <property type="entry name" value="HTHLYSR"/>
</dbReference>
<dbReference type="SUPFAM" id="SSF46785">
    <property type="entry name" value="Winged helix' DNA-binding domain"/>
    <property type="match status" value="1"/>
</dbReference>
<dbReference type="CDD" id="cd08441">
    <property type="entry name" value="PBP2_MetR"/>
    <property type="match status" value="1"/>
</dbReference>
<keyword evidence="6" id="KW-0805">Transcription regulation</keyword>
<keyword evidence="12" id="KW-1185">Reference proteome</keyword>
<feature type="domain" description="HTH lysR-type" evidence="10">
    <location>
        <begin position="1"/>
        <end position="59"/>
    </location>
</feature>
<sequence length="294" mass="32936">MIERMHLNILRQIEREGSITAAARRLHLTQSALSHAIKKLENQSGTRIWMREGRRVRLTAAGEYLLAEAGRLVPQFERLDATLAEYAAGKQGALRVGMECHPCYQWLLKVVEPYLRDWPGVDIDVFQQFRFGGMDALSNHDIDILVTPDPVDTAGVLFEPVFDYEQVLAVARDHPLARREFIDAADLTDQVLFAYPVNPARLDIYTYLLTPGGSGPREHKTVESTDIMLQLVAAGRGVAALPKWLIDEYANRLSIATVPLGRHGIPKQIHLGVRAADRSNQHVDAFLELARETA</sequence>
<dbReference type="InterPro" id="IPR037406">
    <property type="entry name" value="MetR_PBP2"/>
</dbReference>
<dbReference type="InterPro" id="IPR005119">
    <property type="entry name" value="LysR_subst-bd"/>
</dbReference>
<dbReference type="Pfam" id="PF03466">
    <property type="entry name" value="LysR_substrate"/>
    <property type="match status" value="1"/>
</dbReference>
<dbReference type="PANTHER" id="PTHR30346">
    <property type="entry name" value="TRANSCRIPTIONAL DUAL REGULATOR HCAR-RELATED"/>
    <property type="match status" value="1"/>
</dbReference>
<keyword evidence="5" id="KW-0028">Amino-acid biosynthesis</keyword>
<comment type="caution">
    <text evidence="11">The sequence shown here is derived from an EMBL/GenBank/DDBJ whole genome shotgun (WGS) entry which is preliminary data.</text>
</comment>
<evidence type="ECO:0000259" key="10">
    <source>
        <dbReference type="PROSITE" id="PS50931"/>
    </source>
</evidence>
<protein>
    <recommendedName>
        <fullName evidence="3">HTH-type transcriptional regulator MetR</fullName>
    </recommendedName>
</protein>
<dbReference type="Pfam" id="PF00126">
    <property type="entry name" value="HTH_1"/>
    <property type="match status" value="1"/>
</dbReference>
<dbReference type="GO" id="GO:0032993">
    <property type="term" value="C:protein-DNA complex"/>
    <property type="evidence" value="ECO:0007669"/>
    <property type="project" value="TreeGrafter"/>
</dbReference>
<dbReference type="AlphaFoldDB" id="A0A423PG23"/>
<proteinExistence type="inferred from homology"/>
<comment type="similarity">
    <text evidence="2">Belongs to the LysR transcriptional regulatory family.</text>
</comment>
<dbReference type="GO" id="GO:0005737">
    <property type="term" value="C:cytoplasm"/>
    <property type="evidence" value="ECO:0007669"/>
    <property type="project" value="UniProtKB-SubCell"/>
</dbReference>
<evidence type="ECO:0000313" key="11">
    <source>
        <dbReference type="EMBL" id="ROO24473.1"/>
    </source>
</evidence>
<dbReference type="InterPro" id="IPR036388">
    <property type="entry name" value="WH-like_DNA-bd_sf"/>
</dbReference>
<reference evidence="11 12" key="1">
    <citation type="submission" date="2013-10" db="EMBL/GenBank/DDBJ databases">
        <title>Salinisphaera orenii MK-B5 Genome Sequencing.</title>
        <authorList>
            <person name="Lai Q."/>
            <person name="Li C."/>
            <person name="Shao Z."/>
        </authorList>
    </citation>
    <scope>NUCLEOTIDE SEQUENCE [LARGE SCALE GENOMIC DNA]</scope>
    <source>
        <strain evidence="11 12">MK-B5</strain>
    </source>
</reference>
<evidence type="ECO:0000256" key="2">
    <source>
        <dbReference type="ARBA" id="ARBA00009437"/>
    </source>
</evidence>
<keyword evidence="7" id="KW-0238">DNA-binding</keyword>
<comment type="subcellular location">
    <subcellularLocation>
        <location evidence="1">Cytoplasm</location>
    </subcellularLocation>
</comment>
<organism evidence="11 12">
    <name type="scientific">Salinisphaera orenii MK-B5</name>
    <dbReference type="NCBI Taxonomy" id="856730"/>
    <lineage>
        <taxon>Bacteria</taxon>
        <taxon>Pseudomonadati</taxon>
        <taxon>Pseudomonadota</taxon>
        <taxon>Gammaproteobacteria</taxon>
        <taxon>Salinisphaerales</taxon>
        <taxon>Salinisphaeraceae</taxon>
        <taxon>Salinisphaera</taxon>
    </lineage>
</organism>
<accession>A0A423PG23</accession>
<dbReference type="Proteomes" id="UP000283993">
    <property type="component" value="Unassembled WGS sequence"/>
</dbReference>
<dbReference type="FunFam" id="1.10.10.10:FF:000001">
    <property type="entry name" value="LysR family transcriptional regulator"/>
    <property type="match status" value="1"/>
</dbReference>